<keyword evidence="8" id="KW-0067">ATP-binding</keyword>
<proteinExistence type="inferred from homology"/>
<dbReference type="EMBL" id="JAGSPN010000472">
    <property type="protein sequence ID" value="MBR7784669.1"/>
    <property type="molecule type" value="Genomic_DNA"/>
</dbReference>
<gene>
    <name evidence="13" type="ORF">KDM89_21280</name>
</gene>
<keyword evidence="14" id="KW-1185">Reference proteome</keyword>
<evidence type="ECO:0000256" key="8">
    <source>
        <dbReference type="ARBA" id="ARBA00022840"/>
    </source>
</evidence>
<feature type="domain" description="Glutamate--cysteine ligase" evidence="12">
    <location>
        <begin position="3"/>
        <end position="102"/>
    </location>
</feature>
<evidence type="ECO:0000256" key="2">
    <source>
        <dbReference type="ARBA" id="ARBA00008772"/>
    </source>
</evidence>
<evidence type="ECO:0000256" key="3">
    <source>
        <dbReference type="ARBA" id="ARBA00012220"/>
    </source>
</evidence>
<dbReference type="PANTHER" id="PTHR38761">
    <property type="entry name" value="GLUTAMATE--CYSTEINE LIGASE"/>
    <property type="match status" value="1"/>
</dbReference>
<keyword evidence="5 10" id="KW-0436">Ligase</keyword>
<evidence type="ECO:0000256" key="9">
    <source>
        <dbReference type="ARBA" id="ARBA00048819"/>
    </source>
</evidence>
<reference evidence="13" key="1">
    <citation type="submission" date="2021-04" db="EMBL/GenBank/DDBJ databases">
        <title>novel species isolated from subtropical streams in China.</title>
        <authorList>
            <person name="Lu H."/>
        </authorList>
    </citation>
    <scope>NUCLEOTIDE SEQUENCE</scope>
    <source>
        <strain evidence="13">LFS511W</strain>
    </source>
</reference>
<dbReference type="InterPro" id="IPR007370">
    <property type="entry name" value="Glu_cys_ligase"/>
</dbReference>
<name>A0A941DRU8_9BURK</name>
<dbReference type="SUPFAM" id="SSF55931">
    <property type="entry name" value="Glutamine synthetase/guanido kinase"/>
    <property type="match status" value="1"/>
</dbReference>
<keyword evidence="7" id="KW-0547">Nucleotide-binding</keyword>
<evidence type="ECO:0000256" key="10">
    <source>
        <dbReference type="RuleBase" id="RU003544"/>
    </source>
</evidence>
<dbReference type="InterPro" id="IPR014746">
    <property type="entry name" value="Gln_synth/guanido_kin_cat_dom"/>
</dbReference>
<evidence type="ECO:0000256" key="6">
    <source>
        <dbReference type="ARBA" id="ARBA00022684"/>
    </source>
</evidence>
<dbReference type="EC" id="6.3.2.2" evidence="3 11"/>
<evidence type="ECO:0000256" key="5">
    <source>
        <dbReference type="ARBA" id="ARBA00022598"/>
    </source>
</evidence>
<dbReference type="GO" id="GO:0004357">
    <property type="term" value="F:glutamate-cysteine ligase activity"/>
    <property type="evidence" value="ECO:0007669"/>
    <property type="project" value="UniProtKB-EC"/>
</dbReference>
<comment type="caution">
    <text evidence="13">The sequence shown here is derived from an EMBL/GenBank/DDBJ whole genome shotgun (WGS) entry which is preliminary data.</text>
</comment>
<feature type="non-terminal residue" evidence="13">
    <location>
        <position position="103"/>
    </location>
</feature>
<dbReference type="InterPro" id="IPR006334">
    <property type="entry name" value="Glut_cys_ligase"/>
</dbReference>
<evidence type="ECO:0000256" key="7">
    <source>
        <dbReference type="ARBA" id="ARBA00022741"/>
    </source>
</evidence>
<evidence type="ECO:0000256" key="1">
    <source>
        <dbReference type="ARBA" id="ARBA00005006"/>
    </source>
</evidence>
<dbReference type="GO" id="GO:0005829">
    <property type="term" value="C:cytosol"/>
    <property type="evidence" value="ECO:0007669"/>
    <property type="project" value="TreeGrafter"/>
</dbReference>
<comment type="similarity">
    <text evidence="2">Belongs to the glutamate--cysteine ligase type 1 family. Type 1 subfamily.</text>
</comment>
<dbReference type="GO" id="GO:0006750">
    <property type="term" value="P:glutathione biosynthetic process"/>
    <property type="evidence" value="ECO:0007669"/>
    <property type="project" value="UniProtKB-KW"/>
</dbReference>
<accession>A0A941DRU8</accession>
<evidence type="ECO:0000256" key="11">
    <source>
        <dbReference type="RuleBase" id="RU004391"/>
    </source>
</evidence>
<sequence length="103" mass="11849">RAHQLESLSEDTLYLPYATSLRMSDLGYQNNAQDGLVPPYNNLIDYMRSLSMAVRKPYAPYAALGTRQDGEWVQINTNVLQIENEFYATIRPKRVIRTGERPI</sequence>
<dbReference type="AlphaFoldDB" id="A0A941DRU8"/>
<dbReference type="GO" id="GO:0005524">
    <property type="term" value="F:ATP binding"/>
    <property type="evidence" value="ECO:0007669"/>
    <property type="project" value="UniProtKB-KW"/>
</dbReference>
<comment type="pathway">
    <text evidence="1 11">Sulfur metabolism; glutathione biosynthesis; glutathione from L-cysteine and L-glutamate: step 1/2.</text>
</comment>
<evidence type="ECO:0000313" key="13">
    <source>
        <dbReference type="EMBL" id="MBR7784669.1"/>
    </source>
</evidence>
<protein>
    <recommendedName>
        <fullName evidence="4 11">Glutamate--cysteine ligase</fullName>
        <ecNumber evidence="3 11">6.3.2.2</ecNumber>
    </recommendedName>
</protein>
<dbReference type="Pfam" id="PF04262">
    <property type="entry name" value="Glu_cys_ligase"/>
    <property type="match status" value="1"/>
</dbReference>
<evidence type="ECO:0000313" key="14">
    <source>
        <dbReference type="Proteomes" id="UP000680067"/>
    </source>
</evidence>
<dbReference type="PANTHER" id="PTHR38761:SF1">
    <property type="entry name" value="GLUTAMATE--CYSTEINE LIGASE"/>
    <property type="match status" value="1"/>
</dbReference>
<dbReference type="Proteomes" id="UP000680067">
    <property type="component" value="Unassembled WGS sequence"/>
</dbReference>
<feature type="non-terminal residue" evidence="13">
    <location>
        <position position="1"/>
    </location>
</feature>
<keyword evidence="6 10" id="KW-0317">Glutathione biosynthesis</keyword>
<evidence type="ECO:0000259" key="12">
    <source>
        <dbReference type="Pfam" id="PF04262"/>
    </source>
</evidence>
<evidence type="ECO:0000256" key="4">
    <source>
        <dbReference type="ARBA" id="ARBA00014618"/>
    </source>
</evidence>
<dbReference type="GO" id="GO:0046872">
    <property type="term" value="F:metal ion binding"/>
    <property type="evidence" value="ECO:0007669"/>
    <property type="project" value="TreeGrafter"/>
</dbReference>
<dbReference type="Gene3D" id="3.30.590.20">
    <property type="match status" value="1"/>
</dbReference>
<comment type="catalytic activity">
    <reaction evidence="9 11">
        <text>L-cysteine + L-glutamate + ATP = gamma-L-glutamyl-L-cysteine + ADP + phosphate + H(+)</text>
        <dbReference type="Rhea" id="RHEA:13285"/>
        <dbReference type="ChEBI" id="CHEBI:15378"/>
        <dbReference type="ChEBI" id="CHEBI:29985"/>
        <dbReference type="ChEBI" id="CHEBI:30616"/>
        <dbReference type="ChEBI" id="CHEBI:35235"/>
        <dbReference type="ChEBI" id="CHEBI:43474"/>
        <dbReference type="ChEBI" id="CHEBI:58173"/>
        <dbReference type="ChEBI" id="CHEBI:456216"/>
        <dbReference type="EC" id="6.3.2.2"/>
    </reaction>
</comment>
<organism evidence="13 14">
    <name type="scientific">Undibacterium luofuense</name>
    <dbReference type="NCBI Taxonomy" id="2828733"/>
    <lineage>
        <taxon>Bacteria</taxon>
        <taxon>Pseudomonadati</taxon>
        <taxon>Pseudomonadota</taxon>
        <taxon>Betaproteobacteria</taxon>
        <taxon>Burkholderiales</taxon>
        <taxon>Oxalobacteraceae</taxon>
        <taxon>Undibacterium</taxon>
    </lineage>
</organism>